<protein>
    <recommendedName>
        <fullName evidence="2">HTH CENPB-type domain-containing protein</fullName>
    </recommendedName>
</protein>
<dbReference type="EMBL" id="GL376619">
    <property type="status" value="NOT_ANNOTATED_CDS"/>
    <property type="molecule type" value="Genomic_DNA"/>
</dbReference>
<dbReference type="InterPro" id="IPR006600">
    <property type="entry name" value="HTH_CenpB_DNA-bd_dom"/>
</dbReference>
<reference evidence="4" key="2">
    <citation type="submission" date="2010-04" db="EMBL/GenBank/DDBJ databases">
        <authorList>
            <person name="Buell R."/>
            <person name="Hamilton J."/>
            <person name="Hostetler J."/>
        </authorList>
    </citation>
    <scope>NUCLEOTIDE SEQUENCE [LARGE SCALE GENOMIC DNA]</scope>
    <source>
        <strain evidence="4">DAOM:BR144</strain>
    </source>
</reference>
<sequence>MGGVEKEAEHVVLQVSKSSPIEDELLRHIKDLRRSEIVVTRQHIIDCARSLMPDLLTDATDDACKAWRSRFMRRTGLTMRHITHSGRAARAGLKKLCVDFVQAVVDTMFQHVFNPFSLEE</sequence>
<dbReference type="GO" id="GO:0003677">
    <property type="term" value="F:DNA binding"/>
    <property type="evidence" value="ECO:0007669"/>
    <property type="project" value="UniProtKB-KW"/>
</dbReference>
<dbReference type="AlphaFoldDB" id="K3WT24"/>
<keyword evidence="1" id="KW-0238">DNA-binding</keyword>
<evidence type="ECO:0000259" key="2">
    <source>
        <dbReference type="Pfam" id="PF03221"/>
    </source>
</evidence>
<dbReference type="VEuPathDB" id="FungiDB:PYU1_G008102"/>
<evidence type="ECO:0000313" key="4">
    <source>
        <dbReference type="Proteomes" id="UP000019132"/>
    </source>
</evidence>
<dbReference type="EnsemblProtists" id="PYU1_T008118">
    <property type="protein sequence ID" value="PYU1_T008118"/>
    <property type="gene ID" value="PYU1_G008102"/>
</dbReference>
<reference evidence="3" key="3">
    <citation type="submission" date="2015-02" db="UniProtKB">
        <authorList>
            <consortium name="EnsemblProtists"/>
        </authorList>
    </citation>
    <scope>IDENTIFICATION</scope>
    <source>
        <strain evidence="3">DAOM BR144</strain>
    </source>
</reference>
<feature type="domain" description="HTH CENPB-type" evidence="2">
    <location>
        <begin position="21"/>
        <end position="80"/>
    </location>
</feature>
<evidence type="ECO:0000256" key="1">
    <source>
        <dbReference type="ARBA" id="ARBA00023125"/>
    </source>
</evidence>
<dbReference type="InParanoid" id="K3WT24"/>
<dbReference type="Pfam" id="PF03221">
    <property type="entry name" value="HTH_Tnp_Tc5"/>
    <property type="match status" value="1"/>
</dbReference>
<dbReference type="Proteomes" id="UP000019132">
    <property type="component" value="Unassembled WGS sequence"/>
</dbReference>
<proteinExistence type="predicted"/>
<evidence type="ECO:0000313" key="3">
    <source>
        <dbReference type="EnsemblProtists" id="PYU1_T008118"/>
    </source>
</evidence>
<reference evidence="4" key="1">
    <citation type="journal article" date="2010" name="Genome Biol.">
        <title>Genome sequence of the necrotrophic plant pathogen Pythium ultimum reveals original pathogenicity mechanisms and effector repertoire.</title>
        <authorList>
            <person name="Levesque C.A."/>
            <person name="Brouwer H."/>
            <person name="Cano L."/>
            <person name="Hamilton J.P."/>
            <person name="Holt C."/>
            <person name="Huitema E."/>
            <person name="Raffaele S."/>
            <person name="Robideau G.P."/>
            <person name="Thines M."/>
            <person name="Win J."/>
            <person name="Zerillo M.M."/>
            <person name="Beakes G.W."/>
            <person name="Boore J.L."/>
            <person name="Busam D."/>
            <person name="Dumas B."/>
            <person name="Ferriera S."/>
            <person name="Fuerstenberg S.I."/>
            <person name="Gachon C.M."/>
            <person name="Gaulin E."/>
            <person name="Govers F."/>
            <person name="Grenville-Briggs L."/>
            <person name="Horner N."/>
            <person name="Hostetler J."/>
            <person name="Jiang R.H."/>
            <person name="Johnson J."/>
            <person name="Krajaejun T."/>
            <person name="Lin H."/>
            <person name="Meijer H.J."/>
            <person name="Moore B."/>
            <person name="Morris P."/>
            <person name="Phuntmart V."/>
            <person name="Puiu D."/>
            <person name="Shetty J."/>
            <person name="Stajich J.E."/>
            <person name="Tripathy S."/>
            <person name="Wawra S."/>
            <person name="van West P."/>
            <person name="Whitty B.R."/>
            <person name="Coutinho P.M."/>
            <person name="Henrissat B."/>
            <person name="Martin F."/>
            <person name="Thomas P.D."/>
            <person name="Tyler B.M."/>
            <person name="De Vries R.P."/>
            <person name="Kamoun S."/>
            <person name="Yandell M."/>
            <person name="Tisserat N."/>
            <person name="Buell C.R."/>
        </authorList>
    </citation>
    <scope>NUCLEOTIDE SEQUENCE</scope>
    <source>
        <strain evidence="4">DAOM:BR144</strain>
    </source>
</reference>
<keyword evidence="4" id="KW-1185">Reference proteome</keyword>
<accession>K3WT24</accession>
<name>K3WT24_GLOUD</name>
<organism evidence="3 4">
    <name type="scientific">Globisporangium ultimum (strain ATCC 200006 / CBS 805.95 / DAOM BR144)</name>
    <name type="common">Pythium ultimum</name>
    <dbReference type="NCBI Taxonomy" id="431595"/>
    <lineage>
        <taxon>Eukaryota</taxon>
        <taxon>Sar</taxon>
        <taxon>Stramenopiles</taxon>
        <taxon>Oomycota</taxon>
        <taxon>Peronosporomycetes</taxon>
        <taxon>Pythiales</taxon>
        <taxon>Pythiaceae</taxon>
        <taxon>Globisporangium</taxon>
    </lineage>
</organism>
<dbReference type="HOGENOM" id="CLU_2054388_0_0_1"/>